<proteinExistence type="predicted"/>
<dbReference type="PANTHER" id="PTHR12305">
    <property type="entry name" value="PHOSPHATASE WITH HOMOLOGY TO TENSIN"/>
    <property type="match status" value="1"/>
</dbReference>
<dbReference type="InterPro" id="IPR029021">
    <property type="entry name" value="Prot-tyrosine_phosphatase-like"/>
</dbReference>
<accession>A0ABQ6WJC2</accession>
<dbReference type="InterPro" id="IPR029023">
    <property type="entry name" value="Tensin_phosphatase"/>
</dbReference>
<dbReference type="InterPro" id="IPR000340">
    <property type="entry name" value="Dual-sp_phosphatase_cat-dom"/>
</dbReference>
<dbReference type="InterPro" id="IPR000387">
    <property type="entry name" value="Tyr_Pase_dom"/>
</dbReference>
<dbReference type="PROSITE" id="PS50056">
    <property type="entry name" value="TYR_PHOSPHATASE_2"/>
    <property type="match status" value="1"/>
</dbReference>
<dbReference type="CDD" id="cd14497">
    <property type="entry name" value="PTP_PTEN-like"/>
    <property type="match status" value="1"/>
</dbReference>
<dbReference type="EMBL" id="ML735740">
    <property type="protein sequence ID" value="KAE8417235.1"/>
    <property type="molecule type" value="Genomic_DNA"/>
</dbReference>
<feature type="compositionally biased region" description="Basic and acidic residues" evidence="3">
    <location>
        <begin position="654"/>
        <end position="664"/>
    </location>
</feature>
<dbReference type="PANTHER" id="PTHR12305:SF81">
    <property type="entry name" value="PHOSPHATIDYLINOSITOL 3,4,5-TRISPHOSPHATE 3-PHOSPHATASE AND DUAL-SPECIFICITY PROTEIN PHOSPHATASE PTEN"/>
    <property type="match status" value="1"/>
</dbReference>
<dbReference type="PROSITE" id="PS00383">
    <property type="entry name" value="TYR_PHOSPHATASE_1"/>
    <property type="match status" value="1"/>
</dbReference>
<feature type="domain" description="Tyrosine specific protein phosphatases" evidence="5">
    <location>
        <begin position="241"/>
        <end position="302"/>
    </location>
</feature>
<feature type="compositionally biased region" description="Low complexity" evidence="3">
    <location>
        <begin position="411"/>
        <end position="427"/>
    </location>
</feature>
<evidence type="ECO:0000256" key="1">
    <source>
        <dbReference type="ARBA" id="ARBA00013015"/>
    </source>
</evidence>
<feature type="compositionally biased region" description="Basic and acidic residues" evidence="3">
    <location>
        <begin position="559"/>
        <end position="578"/>
    </location>
</feature>
<dbReference type="Pfam" id="PF00782">
    <property type="entry name" value="DSPc"/>
    <property type="match status" value="1"/>
</dbReference>
<organism evidence="7 8">
    <name type="scientific">Aspergillus pseudocaelatus</name>
    <dbReference type="NCBI Taxonomy" id="1825620"/>
    <lineage>
        <taxon>Eukaryota</taxon>
        <taxon>Fungi</taxon>
        <taxon>Dikarya</taxon>
        <taxon>Ascomycota</taxon>
        <taxon>Pezizomycotina</taxon>
        <taxon>Eurotiomycetes</taxon>
        <taxon>Eurotiomycetidae</taxon>
        <taxon>Eurotiales</taxon>
        <taxon>Aspergillaceae</taxon>
        <taxon>Aspergillus</taxon>
        <taxon>Aspergillus subgen. Circumdati</taxon>
    </lineage>
</organism>
<evidence type="ECO:0000313" key="8">
    <source>
        <dbReference type="Proteomes" id="UP000325395"/>
    </source>
</evidence>
<feature type="signal peptide" evidence="4">
    <location>
        <begin position="1"/>
        <end position="19"/>
    </location>
</feature>
<feature type="compositionally biased region" description="Polar residues" evidence="3">
    <location>
        <begin position="690"/>
        <end position="699"/>
    </location>
</feature>
<feature type="compositionally biased region" description="Basic and acidic residues" evidence="3">
    <location>
        <begin position="627"/>
        <end position="640"/>
    </location>
</feature>
<feature type="region of interest" description="Disordered" evidence="3">
    <location>
        <begin position="384"/>
        <end position="439"/>
    </location>
</feature>
<dbReference type="InterPro" id="IPR051281">
    <property type="entry name" value="Dual-spec_lipid-protein_phosph"/>
</dbReference>
<sequence>MQLSSVFTVALSALNVASALPLHRLNTSPALTWQVANFNTGCSPGGCVYNFNITGVASQNTPGFQTHCSGTNVQDDFAFCDDKHVKAKVVSQLYPVWTVHVQHAWFQGEAEFYALGHANVTSTQNNFTIPVTEASILRQIVAGPRLQHPEAGLDLCYVTDNLIATSGPSPNYPKRAYRNPLDDLVKYLDSKHGEDWCIFEFRAEGTGYPDKAVYGRIHHYPFPDHHPPPFALIPAIMGSMHNWLHGLDGKDSQREAQKKRKRVAVVHCKAGKGRSGTVACSYLMTHAGWKMEDALQRFTERRMRSGFGPGVSIPSQLRWVGYVHRWVNQMGKKYIERPVEILELHVWGLRDGVKVAVEGFVDEGKKIQNFHLFKRSERIVVDDGRVKTNSSQKTDKKKTNGHKNGIKKAFSSVVDPSSSASSSSSSSSEEDSTTQKGTSAVLFRPSKPLILPTSDINIDFERRSKAYKDWAMVTSIAHVWFNAYFEGGDQENSGIFEAEWDTLDGIKGTSRKGVRALDRLKVVWRYPPPGPETKEPETAPTSGQIITEPKPGEPMFESHAADWRGQDPGEQKAVRDQENIPTRVPDVPEHQEGSKKDANTILAGLGTATSSAAAAATTSVQMLSKELGLRRQTDESKDVSLAESDDNESVLGHRKQEGDEEKRQALNRAESEDFQGVQSYFGNGDKDDSTSSPKTTKAS</sequence>
<gene>
    <name evidence="7" type="ORF">BDV36DRAFT_296264</name>
</gene>
<dbReference type="InterPro" id="IPR016130">
    <property type="entry name" value="Tyr_Pase_AS"/>
</dbReference>
<dbReference type="Gene3D" id="3.90.190.10">
    <property type="entry name" value="Protein tyrosine phosphatase superfamily"/>
    <property type="match status" value="1"/>
</dbReference>
<feature type="chain" id="PRO_5046263365" description="phosphatidylinositol-3,4,5-trisphosphate 3-phosphatase" evidence="4">
    <location>
        <begin position="20"/>
        <end position="699"/>
    </location>
</feature>
<feature type="domain" description="Phosphatase tensin-type" evidence="6">
    <location>
        <begin position="144"/>
        <end position="330"/>
    </location>
</feature>
<feature type="region of interest" description="Disordered" evidence="3">
    <location>
        <begin position="527"/>
        <end position="595"/>
    </location>
</feature>
<evidence type="ECO:0000259" key="5">
    <source>
        <dbReference type="PROSITE" id="PS50056"/>
    </source>
</evidence>
<protein>
    <recommendedName>
        <fullName evidence="1">phosphatidylinositol-3,4,5-trisphosphate 3-phosphatase</fullName>
        <ecNumber evidence="1">3.1.3.67</ecNumber>
    </recommendedName>
</protein>
<keyword evidence="2" id="KW-0378">Hydrolase</keyword>
<evidence type="ECO:0000313" key="7">
    <source>
        <dbReference type="EMBL" id="KAE8417235.1"/>
    </source>
</evidence>
<reference evidence="7 8" key="1">
    <citation type="submission" date="2019-04" db="EMBL/GenBank/DDBJ databases">
        <authorList>
            <consortium name="DOE Joint Genome Institute"/>
            <person name="Mondo S."/>
            <person name="Kjaerbolling I."/>
            <person name="Vesth T."/>
            <person name="Frisvad J.C."/>
            <person name="Nybo J.L."/>
            <person name="Theobald S."/>
            <person name="Kildgaard S."/>
            <person name="Isbrandt T."/>
            <person name="Kuo A."/>
            <person name="Sato A."/>
            <person name="Lyhne E.K."/>
            <person name="Kogle M.E."/>
            <person name="Wiebenga A."/>
            <person name="Kun R.S."/>
            <person name="Lubbers R.J."/>
            <person name="Makela M.R."/>
            <person name="Barry K."/>
            <person name="Chovatia M."/>
            <person name="Clum A."/>
            <person name="Daum C."/>
            <person name="Haridas S."/>
            <person name="He G."/>
            <person name="LaButti K."/>
            <person name="Lipzen A."/>
            <person name="Riley R."/>
            <person name="Salamov A."/>
            <person name="Simmons B.A."/>
            <person name="Magnuson J.K."/>
            <person name="Henrissat B."/>
            <person name="Mortensen U.H."/>
            <person name="Larsen T.O."/>
            <person name="Devries R.P."/>
            <person name="Grigoriev I.V."/>
            <person name="Machida M."/>
            <person name="Baker S.E."/>
            <person name="Andersen M.R."/>
            <person name="Cantor M.N."/>
            <person name="Hua S.X."/>
        </authorList>
    </citation>
    <scope>NUCLEOTIDE SEQUENCE [LARGE SCALE GENOMIC DNA]</scope>
    <source>
        <strain evidence="7 8">CBS 117616</strain>
    </source>
</reference>
<evidence type="ECO:0000256" key="4">
    <source>
        <dbReference type="SAM" id="SignalP"/>
    </source>
</evidence>
<keyword evidence="4" id="KW-0732">Signal</keyword>
<name>A0ABQ6WJC2_9EURO</name>
<feature type="compositionally biased region" description="Basic and acidic residues" evidence="3">
    <location>
        <begin position="586"/>
        <end position="595"/>
    </location>
</feature>
<dbReference type="PROSITE" id="PS51181">
    <property type="entry name" value="PPASE_TENSIN"/>
    <property type="match status" value="1"/>
</dbReference>
<dbReference type="EC" id="3.1.3.67" evidence="1"/>
<dbReference type="Proteomes" id="UP000325395">
    <property type="component" value="Unassembled WGS sequence"/>
</dbReference>
<evidence type="ECO:0000259" key="6">
    <source>
        <dbReference type="PROSITE" id="PS51181"/>
    </source>
</evidence>
<evidence type="ECO:0000256" key="3">
    <source>
        <dbReference type="SAM" id="MobiDB-lite"/>
    </source>
</evidence>
<dbReference type="SUPFAM" id="SSF52799">
    <property type="entry name" value="(Phosphotyrosine protein) phosphatases II"/>
    <property type="match status" value="1"/>
</dbReference>
<evidence type="ECO:0000256" key="2">
    <source>
        <dbReference type="ARBA" id="ARBA00022801"/>
    </source>
</evidence>
<keyword evidence="8" id="KW-1185">Reference proteome</keyword>
<feature type="region of interest" description="Disordered" evidence="3">
    <location>
        <begin position="627"/>
        <end position="699"/>
    </location>
</feature>